<evidence type="ECO:0000313" key="1">
    <source>
        <dbReference type="EMBL" id="GID51539.1"/>
    </source>
</evidence>
<reference evidence="1" key="1">
    <citation type="submission" date="2021-01" db="EMBL/GenBank/DDBJ databases">
        <title>Whole genome shotgun sequence of Actinoplanes capillaceus NBRC 16408.</title>
        <authorList>
            <person name="Komaki H."/>
            <person name="Tamura T."/>
        </authorList>
    </citation>
    <scope>NUCLEOTIDE SEQUENCE [LARGE SCALE GENOMIC DNA]</scope>
    <source>
        <strain evidence="1">NBRC 16408</strain>
    </source>
</reference>
<gene>
    <name evidence="1" type="ORF">Aca07nite_88140</name>
</gene>
<sequence>MVQATVSYRITWSGGGQSGTLADLTGSGATALTVGESQAVVTR</sequence>
<accession>A0ABQ3WZA4</accession>
<organism evidence="1">
    <name type="scientific">Actinoplanes campanulatus</name>
    <dbReference type="NCBI Taxonomy" id="113559"/>
    <lineage>
        <taxon>Bacteria</taxon>
        <taxon>Bacillati</taxon>
        <taxon>Actinomycetota</taxon>
        <taxon>Actinomycetes</taxon>
        <taxon>Micromonosporales</taxon>
        <taxon>Micromonosporaceae</taxon>
        <taxon>Actinoplanes</taxon>
    </lineage>
</organism>
<dbReference type="EMBL" id="BOMF01000189">
    <property type="protein sequence ID" value="GID51539.1"/>
    <property type="molecule type" value="Genomic_DNA"/>
</dbReference>
<name>A0ABQ3WZA4_9ACTN</name>
<protein>
    <submittedName>
        <fullName evidence="1">Uncharacterized protein</fullName>
    </submittedName>
</protein>
<proteinExistence type="predicted"/>
<comment type="caution">
    <text evidence="1">The sequence shown here is derived from an EMBL/GenBank/DDBJ whole genome shotgun (WGS) entry which is preliminary data.</text>
</comment>
<dbReference type="RefSeq" id="WP_275410145.1">
    <property type="nucleotide sequence ID" value="NZ_BAAAGQ010000060.1"/>
</dbReference>